<name>A0A395IKV4_9HELO</name>
<dbReference type="PANTHER" id="PTHR43976:SF16">
    <property type="entry name" value="SHORT-CHAIN DEHYDROGENASE_REDUCTASE FAMILY PROTEIN"/>
    <property type="match status" value="1"/>
</dbReference>
<dbReference type="SUPFAM" id="SSF51735">
    <property type="entry name" value="NAD(P)-binding Rossmann-fold domains"/>
    <property type="match status" value="1"/>
</dbReference>
<comment type="similarity">
    <text evidence="1">Belongs to the short-chain dehydrogenases/reductases (SDR) family.</text>
</comment>
<evidence type="ECO:0000313" key="4">
    <source>
        <dbReference type="EMBL" id="RAL60905.1"/>
    </source>
</evidence>
<accession>A0A395IKV4</accession>
<reference evidence="4 5" key="1">
    <citation type="submission" date="2018-06" db="EMBL/GenBank/DDBJ databases">
        <title>Genome Sequence of the Brown Rot Fungal Pathogen Monilinia fructigena.</title>
        <authorList>
            <person name="Landi L."/>
            <person name="De Miccolis Angelini R.M."/>
            <person name="Pollastro S."/>
            <person name="Abate D."/>
            <person name="Faretra F."/>
            <person name="Romanazzi G."/>
        </authorList>
    </citation>
    <scope>NUCLEOTIDE SEQUENCE [LARGE SCALE GENOMIC DNA]</scope>
    <source>
        <strain evidence="4 5">Mfrg269</strain>
    </source>
</reference>
<dbReference type="EMBL" id="QKRW01000036">
    <property type="protein sequence ID" value="RAL60905.1"/>
    <property type="molecule type" value="Genomic_DNA"/>
</dbReference>
<dbReference type="AlphaFoldDB" id="A0A395IKV4"/>
<evidence type="ECO:0000313" key="5">
    <source>
        <dbReference type="Proteomes" id="UP000249056"/>
    </source>
</evidence>
<dbReference type="Proteomes" id="UP000249056">
    <property type="component" value="Unassembled WGS sequence"/>
</dbReference>
<evidence type="ECO:0000256" key="1">
    <source>
        <dbReference type="ARBA" id="ARBA00006484"/>
    </source>
</evidence>
<dbReference type="OrthoDB" id="1933717at2759"/>
<comment type="caution">
    <text evidence="4">The sequence shown here is derived from an EMBL/GenBank/DDBJ whole genome shotgun (WGS) entry which is preliminary data.</text>
</comment>
<proteinExistence type="inferred from homology"/>
<gene>
    <name evidence="4" type="ORF">DID88_010230</name>
</gene>
<dbReference type="GO" id="GO:0016491">
    <property type="term" value="F:oxidoreductase activity"/>
    <property type="evidence" value="ECO:0007669"/>
    <property type="project" value="UniProtKB-KW"/>
</dbReference>
<evidence type="ECO:0000256" key="2">
    <source>
        <dbReference type="ARBA" id="ARBA00023002"/>
    </source>
</evidence>
<feature type="region of interest" description="Disordered" evidence="3">
    <location>
        <begin position="1"/>
        <end position="25"/>
    </location>
</feature>
<keyword evidence="5" id="KW-1185">Reference proteome</keyword>
<protein>
    <submittedName>
        <fullName evidence="4">Uncharacterized protein</fullName>
    </submittedName>
</protein>
<sequence>MERKNAETGPSTCPPPKAPNATFPTHNSPRVWFMTSALSPLSVRLIRLLLKHGDYVAAGLPQNEIEDDERCVEFKELIADCNSNKKQCEGWKERIRGIKCDGRAKSQCIATIAEVIQVFGRIDILMCCTSEAVVGTVEELSTPATQNLVRDQFETIYFTQINFIKAVLPQKLKTISEEMEDFVEVSCAVDFYNKSEVRKAALGTLPNRSGSIERTDSINEANKLEPRINTTVSYEYLISFKMFLKLFII</sequence>
<dbReference type="PANTHER" id="PTHR43976">
    <property type="entry name" value="SHORT CHAIN DEHYDROGENASE"/>
    <property type="match status" value="1"/>
</dbReference>
<evidence type="ECO:0000256" key="3">
    <source>
        <dbReference type="SAM" id="MobiDB-lite"/>
    </source>
</evidence>
<dbReference type="InterPro" id="IPR051911">
    <property type="entry name" value="SDR_oxidoreductase"/>
</dbReference>
<organism evidence="4 5">
    <name type="scientific">Monilinia fructigena</name>
    <dbReference type="NCBI Taxonomy" id="38457"/>
    <lineage>
        <taxon>Eukaryota</taxon>
        <taxon>Fungi</taxon>
        <taxon>Dikarya</taxon>
        <taxon>Ascomycota</taxon>
        <taxon>Pezizomycotina</taxon>
        <taxon>Leotiomycetes</taxon>
        <taxon>Helotiales</taxon>
        <taxon>Sclerotiniaceae</taxon>
        <taxon>Monilinia</taxon>
    </lineage>
</organism>
<dbReference type="InterPro" id="IPR036291">
    <property type="entry name" value="NAD(P)-bd_dom_sf"/>
</dbReference>
<keyword evidence="2" id="KW-0560">Oxidoreductase</keyword>
<dbReference type="Gene3D" id="3.40.50.720">
    <property type="entry name" value="NAD(P)-binding Rossmann-like Domain"/>
    <property type="match status" value="1"/>
</dbReference>